<dbReference type="RefSeq" id="WP_012548591.1">
    <property type="nucleotide sequence ID" value="NZ_VTFL01000001.1"/>
</dbReference>
<evidence type="ECO:0000313" key="8">
    <source>
        <dbReference type="EMBL" id="HGK22845.1"/>
    </source>
</evidence>
<evidence type="ECO:0000256" key="5">
    <source>
        <dbReference type="ARBA" id="ARBA00023136"/>
    </source>
</evidence>
<keyword evidence="3 6" id="KW-0812">Transmembrane</keyword>
<reference evidence="8" key="1">
    <citation type="journal article" date="2020" name="mSystems">
        <title>Genome- and Community-Level Interaction Insights into Carbon Utilization and Element Cycling Functions of Hydrothermarchaeota in Hydrothermal Sediment.</title>
        <authorList>
            <person name="Zhou Z."/>
            <person name="Liu Y."/>
            <person name="Xu W."/>
            <person name="Pan J."/>
            <person name="Luo Z.H."/>
            <person name="Li M."/>
        </authorList>
    </citation>
    <scope>NUCLEOTIDE SEQUENCE [LARGE SCALE GENOMIC DNA]</scope>
    <source>
        <strain evidence="8">SpSt-70</strain>
    </source>
</reference>
<keyword evidence="2" id="KW-1003">Cell membrane</keyword>
<evidence type="ECO:0000256" key="3">
    <source>
        <dbReference type="ARBA" id="ARBA00022692"/>
    </source>
</evidence>
<evidence type="ECO:0000256" key="2">
    <source>
        <dbReference type="ARBA" id="ARBA00022475"/>
    </source>
</evidence>
<protein>
    <submittedName>
        <fullName evidence="8">PLDc_N domain-containing protein</fullName>
    </submittedName>
</protein>
<evidence type="ECO:0000256" key="4">
    <source>
        <dbReference type="ARBA" id="ARBA00022989"/>
    </source>
</evidence>
<dbReference type="EMBL" id="DTDV01000001">
    <property type="protein sequence ID" value="HGK22845.1"/>
    <property type="molecule type" value="Genomic_DNA"/>
</dbReference>
<keyword evidence="4 6" id="KW-1133">Transmembrane helix</keyword>
<feature type="domain" description="Cardiolipin synthase N-terminal" evidence="7">
    <location>
        <begin position="21"/>
        <end position="65"/>
    </location>
</feature>
<comment type="caution">
    <text evidence="8">The sequence shown here is derived from an EMBL/GenBank/DDBJ whole genome shotgun (WGS) entry which is preliminary data.</text>
</comment>
<name>A0A7C3PTW0_DICTH</name>
<accession>A0A7C3PTW0</accession>
<proteinExistence type="predicted"/>
<gene>
    <name evidence="8" type="ORF">ENU78_00090</name>
</gene>
<evidence type="ECO:0000256" key="6">
    <source>
        <dbReference type="SAM" id="Phobius"/>
    </source>
</evidence>
<dbReference type="AlphaFoldDB" id="A0A7C3PTW0"/>
<dbReference type="Pfam" id="PF13396">
    <property type="entry name" value="PLDc_N"/>
    <property type="match status" value="1"/>
</dbReference>
<dbReference type="OMA" id="KWAWALI"/>
<evidence type="ECO:0000259" key="7">
    <source>
        <dbReference type="Pfam" id="PF13396"/>
    </source>
</evidence>
<organism evidence="8">
    <name type="scientific">Dictyoglomus thermophilum</name>
    <dbReference type="NCBI Taxonomy" id="14"/>
    <lineage>
        <taxon>Bacteria</taxon>
        <taxon>Pseudomonadati</taxon>
        <taxon>Dictyoglomota</taxon>
        <taxon>Dictyoglomia</taxon>
        <taxon>Dictyoglomales</taxon>
        <taxon>Dictyoglomaceae</taxon>
        <taxon>Dictyoglomus</taxon>
    </lineage>
</organism>
<dbReference type="InterPro" id="IPR027379">
    <property type="entry name" value="CLS_N"/>
</dbReference>
<comment type="subcellular location">
    <subcellularLocation>
        <location evidence="1">Cell membrane</location>
        <topology evidence="1">Multi-pass membrane protein</topology>
    </subcellularLocation>
</comment>
<feature type="transmembrane region" description="Helical" evidence="6">
    <location>
        <begin position="12"/>
        <end position="31"/>
    </location>
</feature>
<sequence>MEGLRENFILFLPLLLIQLVFQILAIVDLIKRNKEEIRWENKIIWAIIILAFGILGPMAYFVFGRK</sequence>
<keyword evidence="5 6" id="KW-0472">Membrane</keyword>
<evidence type="ECO:0000256" key="1">
    <source>
        <dbReference type="ARBA" id="ARBA00004651"/>
    </source>
</evidence>
<feature type="transmembrane region" description="Helical" evidence="6">
    <location>
        <begin position="43"/>
        <end position="63"/>
    </location>
</feature>
<dbReference type="GO" id="GO:0005886">
    <property type="term" value="C:plasma membrane"/>
    <property type="evidence" value="ECO:0007669"/>
    <property type="project" value="UniProtKB-SubCell"/>
</dbReference>